<reference evidence="1" key="3">
    <citation type="submission" date="2023-05" db="EMBL/GenBank/DDBJ databases">
        <authorList>
            <person name="Smith C.H."/>
        </authorList>
    </citation>
    <scope>NUCLEOTIDE SEQUENCE</scope>
    <source>
        <strain evidence="1">CHS0354</strain>
        <tissue evidence="1">Mantle</tissue>
    </source>
</reference>
<dbReference type="Proteomes" id="UP001195483">
    <property type="component" value="Unassembled WGS sequence"/>
</dbReference>
<keyword evidence="2" id="KW-1185">Reference proteome</keyword>
<sequence length="526" mass="60347">MSRQSTNIATPLLFPTMNMNFSTLQCNHSSMTEIVRRFVVPTIKEHPGHCRFYDIGDGTAEATAGQPCCDFNTVLLFQALTSKYIHKNQQAMCLLEDLARRFIESLNLPYGLLKRDGHTCYCHGCETYLGRAGFTVYNYPVDWYFFRVNERVPPGKSLEEIYNKWDLCFHGTEVPRLESVLRLGLRIPGDTDLHGRQISELPGHINENNGPQGYDTKRIFVSPSIWYAGTDVYARPFCFKSKKSGLAYRVKVVLMVRICPGKYVASGSTIETLFSFFVNAWEYPKDRIEWSTKQRDTVVITGVLVKFERAGLLMRNGHTCNCDECKTYSGRSGFSDYNCPEGWYLLRLNVRVPPVRSLDKISNDKELCFHGTEVPRLESIFRLNLRTPGNNDLQGNEINTLHRHRQAYNAPDGFDMERIFLSPSIRLYLIELYNKILELSSNYKSNKSGWTYRVKVVLMVHIRPGSYDVSGTTSGFNIDPNYPDNTIEWATNEIESVVVMGVLANFKRYTNMYEFNSVYLLKELIG</sequence>
<protein>
    <submittedName>
        <fullName evidence="1">Uncharacterized protein</fullName>
    </submittedName>
</protein>
<evidence type="ECO:0000313" key="2">
    <source>
        <dbReference type="Proteomes" id="UP001195483"/>
    </source>
</evidence>
<accession>A0AAE0SVP1</accession>
<reference evidence="1" key="2">
    <citation type="journal article" date="2021" name="Genome Biol. Evol.">
        <title>Developing a high-quality reference genome for a parasitic bivalve with doubly uniparental inheritance (Bivalvia: Unionida).</title>
        <authorList>
            <person name="Smith C.H."/>
        </authorList>
    </citation>
    <scope>NUCLEOTIDE SEQUENCE</scope>
    <source>
        <strain evidence="1">CHS0354</strain>
        <tissue evidence="1">Mantle</tissue>
    </source>
</reference>
<gene>
    <name evidence="1" type="ORF">CHS0354_036225</name>
</gene>
<reference evidence="1" key="1">
    <citation type="journal article" date="2021" name="Genome Biol. Evol.">
        <title>A High-Quality Reference Genome for a Parasitic Bivalve with Doubly Uniparental Inheritance (Bivalvia: Unionida).</title>
        <authorList>
            <person name="Smith C.H."/>
        </authorList>
    </citation>
    <scope>NUCLEOTIDE SEQUENCE</scope>
    <source>
        <strain evidence="1">CHS0354</strain>
    </source>
</reference>
<evidence type="ECO:0000313" key="1">
    <source>
        <dbReference type="EMBL" id="KAK3598914.1"/>
    </source>
</evidence>
<comment type="caution">
    <text evidence="1">The sequence shown here is derived from an EMBL/GenBank/DDBJ whole genome shotgun (WGS) entry which is preliminary data.</text>
</comment>
<name>A0AAE0SVP1_9BIVA</name>
<dbReference type="AlphaFoldDB" id="A0AAE0SVP1"/>
<organism evidence="1 2">
    <name type="scientific">Potamilus streckersoni</name>
    <dbReference type="NCBI Taxonomy" id="2493646"/>
    <lineage>
        <taxon>Eukaryota</taxon>
        <taxon>Metazoa</taxon>
        <taxon>Spiralia</taxon>
        <taxon>Lophotrochozoa</taxon>
        <taxon>Mollusca</taxon>
        <taxon>Bivalvia</taxon>
        <taxon>Autobranchia</taxon>
        <taxon>Heteroconchia</taxon>
        <taxon>Palaeoheterodonta</taxon>
        <taxon>Unionida</taxon>
        <taxon>Unionoidea</taxon>
        <taxon>Unionidae</taxon>
        <taxon>Ambleminae</taxon>
        <taxon>Lampsilini</taxon>
        <taxon>Potamilus</taxon>
    </lineage>
</organism>
<proteinExistence type="predicted"/>
<dbReference type="EMBL" id="JAEAOA010002123">
    <property type="protein sequence ID" value="KAK3598914.1"/>
    <property type="molecule type" value="Genomic_DNA"/>
</dbReference>